<name>A0A0G1PKS9_9BACT</name>
<dbReference type="Proteomes" id="UP000034794">
    <property type="component" value="Unassembled WGS sequence"/>
</dbReference>
<organism evidence="2 3">
    <name type="scientific">Candidatus Collierbacteria bacterium GW2011_GWA2_46_26</name>
    <dbReference type="NCBI Taxonomy" id="1618381"/>
    <lineage>
        <taxon>Bacteria</taxon>
        <taxon>Candidatus Collieribacteriota</taxon>
    </lineage>
</organism>
<keyword evidence="1" id="KW-0812">Transmembrane</keyword>
<gene>
    <name evidence="2" type="ORF">UX47_C0004G0069</name>
</gene>
<keyword evidence="1" id="KW-0472">Membrane</keyword>
<reference evidence="2 3" key="1">
    <citation type="journal article" date="2015" name="Nature">
        <title>rRNA introns, odd ribosomes, and small enigmatic genomes across a large radiation of phyla.</title>
        <authorList>
            <person name="Brown C.T."/>
            <person name="Hug L.A."/>
            <person name="Thomas B.C."/>
            <person name="Sharon I."/>
            <person name="Castelle C.J."/>
            <person name="Singh A."/>
            <person name="Wilkins M.J."/>
            <person name="Williams K.H."/>
            <person name="Banfield J.F."/>
        </authorList>
    </citation>
    <scope>NUCLEOTIDE SEQUENCE [LARGE SCALE GENOMIC DNA]</scope>
</reference>
<dbReference type="EMBL" id="LCMI01000004">
    <property type="protein sequence ID" value="KKU33424.1"/>
    <property type="molecule type" value="Genomic_DNA"/>
</dbReference>
<comment type="caution">
    <text evidence="2">The sequence shown here is derived from an EMBL/GenBank/DDBJ whole genome shotgun (WGS) entry which is preliminary data.</text>
</comment>
<feature type="transmembrane region" description="Helical" evidence="1">
    <location>
        <begin position="12"/>
        <end position="30"/>
    </location>
</feature>
<protein>
    <submittedName>
        <fullName evidence="2">Uncharacterized protein</fullName>
    </submittedName>
</protein>
<proteinExistence type="predicted"/>
<feature type="transmembrane region" description="Helical" evidence="1">
    <location>
        <begin position="42"/>
        <end position="60"/>
    </location>
</feature>
<evidence type="ECO:0000313" key="3">
    <source>
        <dbReference type="Proteomes" id="UP000034794"/>
    </source>
</evidence>
<sequence>MKNPVKYAWKSFPSLMLISAVFVLFLAWISNGATPMSLLKGIAMLGMYLVLLFLDAILIVRWGTILNRKVDHSVIPEELVVGQRYWLNGETWADYAGFESYTGQYIFAIYEVHNRNDPHTRLLRGQVSQYISKEQEVFE</sequence>
<dbReference type="AlphaFoldDB" id="A0A0G1PKS9"/>
<evidence type="ECO:0000256" key="1">
    <source>
        <dbReference type="SAM" id="Phobius"/>
    </source>
</evidence>
<keyword evidence="1" id="KW-1133">Transmembrane helix</keyword>
<accession>A0A0G1PKS9</accession>
<evidence type="ECO:0000313" key="2">
    <source>
        <dbReference type="EMBL" id="KKU33424.1"/>
    </source>
</evidence>